<dbReference type="SUPFAM" id="SSF49899">
    <property type="entry name" value="Concanavalin A-like lectins/glucanases"/>
    <property type="match status" value="1"/>
</dbReference>
<protein>
    <submittedName>
        <fullName evidence="3">Alginate lyase</fullName>
        <ecNumber evidence="3">4.2.2.11</ecNumber>
    </submittedName>
</protein>
<name>C0KWY1_9ACTN</name>
<dbReference type="EC" id="4.2.2.11" evidence="3"/>
<feature type="chain" id="PRO_5002898420" evidence="1">
    <location>
        <begin position="36"/>
        <end position="259"/>
    </location>
</feature>
<dbReference type="EMBL" id="FJ644691">
    <property type="protein sequence ID" value="ACN56743.1"/>
    <property type="molecule type" value="Genomic_DNA"/>
</dbReference>
<feature type="domain" description="Alginate lyase 2" evidence="2">
    <location>
        <begin position="46"/>
        <end position="258"/>
    </location>
</feature>
<dbReference type="Pfam" id="PF08787">
    <property type="entry name" value="Alginate_lyase2"/>
    <property type="match status" value="1"/>
</dbReference>
<dbReference type="CAZy" id="PL7">
    <property type="family name" value="Polysaccharide Lyase Family 7"/>
</dbReference>
<gene>
    <name evidence="3" type="primary">alg</name>
</gene>
<keyword evidence="3" id="KW-0456">Lyase</keyword>
<sequence length="259" mass="27585">MSLTRKRSLATTGVAALSALAALTLPLTTAGTATAAAPCDYPAQQLNLTNWKVTLPTGSSGSPTEVKQPALATFSSSPWFTVNSKCTGVQFRSAVNAVTTPNSSYGRAELREMTDNGTENASWSATSGTHTMTFREAFNKLPNDKPHVVGAQIHDGDDDVTVFRLEGTSLYITKGDDTHHKLVTSNYQLHTVFEGKFVVSGGQIKVYYNGVLQTTIPHTASGNYFKAGGYTQANCGNSSPCSSSNYGQVTIYKLLVTHS</sequence>
<keyword evidence="1" id="KW-0732">Signal</keyword>
<dbReference type="GO" id="GO:0047491">
    <property type="term" value="F:poly(alpha-L-guluronate) lyase activity"/>
    <property type="evidence" value="ECO:0007669"/>
    <property type="project" value="UniProtKB-EC"/>
</dbReference>
<evidence type="ECO:0000256" key="1">
    <source>
        <dbReference type="SAM" id="SignalP"/>
    </source>
</evidence>
<dbReference type="AlphaFoldDB" id="C0KWY1"/>
<dbReference type="InterPro" id="IPR014895">
    <property type="entry name" value="Alginate_lyase_2"/>
</dbReference>
<dbReference type="InterPro" id="IPR013320">
    <property type="entry name" value="ConA-like_dom_sf"/>
</dbReference>
<dbReference type="PROSITE" id="PS51318">
    <property type="entry name" value="TAT"/>
    <property type="match status" value="1"/>
</dbReference>
<evidence type="ECO:0000313" key="3">
    <source>
        <dbReference type="EMBL" id="ACN56743.1"/>
    </source>
</evidence>
<organism evidence="3">
    <name type="scientific">Streptomyces sp. M3(2009)</name>
    <dbReference type="NCBI Taxonomy" id="616945"/>
    <lineage>
        <taxon>Bacteria</taxon>
        <taxon>Bacillati</taxon>
        <taxon>Actinomycetota</taxon>
        <taxon>Actinomycetes</taxon>
        <taxon>Kitasatosporales</taxon>
        <taxon>Streptomycetaceae</taxon>
        <taxon>Streptomyces</taxon>
    </lineage>
</organism>
<reference evidence="3" key="1">
    <citation type="submission" date="2009-01" db="EMBL/GenBank/DDBJ databases">
        <title>Cloning of alginate lyase of Streptomyces sp. strain M3 from brown algae and its expression in E. coli.</title>
        <authorList>
            <person name="Kim H.S."/>
            <person name="Lee E.Y."/>
        </authorList>
    </citation>
    <scope>NUCLEOTIDE SEQUENCE</scope>
    <source>
        <strain evidence="3">M3</strain>
    </source>
</reference>
<dbReference type="Gene3D" id="2.60.120.200">
    <property type="match status" value="1"/>
</dbReference>
<dbReference type="InterPro" id="IPR006311">
    <property type="entry name" value="TAT_signal"/>
</dbReference>
<proteinExistence type="predicted"/>
<accession>C0KWY1</accession>
<feature type="signal peptide" evidence="1">
    <location>
        <begin position="1"/>
        <end position="35"/>
    </location>
</feature>
<evidence type="ECO:0000259" key="2">
    <source>
        <dbReference type="Pfam" id="PF08787"/>
    </source>
</evidence>